<evidence type="ECO:0000259" key="10">
    <source>
        <dbReference type="PROSITE" id="PS50893"/>
    </source>
</evidence>
<evidence type="ECO:0000256" key="8">
    <source>
        <dbReference type="ARBA" id="ARBA00023136"/>
    </source>
</evidence>
<dbReference type="InterPro" id="IPR027417">
    <property type="entry name" value="P-loop_NTPase"/>
</dbReference>
<keyword evidence="3" id="KW-0813">Transport</keyword>
<evidence type="ECO:0000256" key="2">
    <source>
        <dbReference type="ARBA" id="ARBA00005814"/>
    </source>
</evidence>
<feature type="transmembrane region" description="Helical" evidence="9">
    <location>
        <begin position="543"/>
        <end position="561"/>
    </location>
</feature>
<dbReference type="SUPFAM" id="SSF52540">
    <property type="entry name" value="P-loop containing nucleoside triphosphate hydrolases"/>
    <property type="match status" value="1"/>
</dbReference>
<dbReference type="InterPro" id="IPR013525">
    <property type="entry name" value="ABC2_TM"/>
</dbReference>
<dbReference type="Pfam" id="PF19055">
    <property type="entry name" value="ABC2_membrane_7"/>
    <property type="match status" value="1"/>
</dbReference>
<reference evidence="11 12" key="1">
    <citation type="journal article" date="2022" name="Nat. Genet.">
        <title>Improved pea reference genome and pan-genome highlight genomic features and evolutionary characteristics.</title>
        <authorList>
            <person name="Yang T."/>
            <person name="Liu R."/>
            <person name="Luo Y."/>
            <person name="Hu S."/>
            <person name="Wang D."/>
            <person name="Wang C."/>
            <person name="Pandey M.K."/>
            <person name="Ge S."/>
            <person name="Xu Q."/>
            <person name="Li N."/>
            <person name="Li G."/>
            <person name="Huang Y."/>
            <person name="Saxena R.K."/>
            <person name="Ji Y."/>
            <person name="Li M."/>
            <person name="Yan X."/>
            <person name="He Y."/>
            <person name="Liu Y."/>
            <person name="Wang X."/>
            <person name="Xiang C."/>
            <person name="Varshney R.K."/>
            <person name="Ding H."/>
            <person name="Gao S."/>
            <person name="Zong X."/>
        </authorList>
    </citation>
    <scope>NUCLEOTIDE SEQUENCE [LARGE SCALE GENOMIC DNA]</scope>
    <source>
        <strain evidence="11 12">cv. Zhongwan 6</strain>
    </source>
</reference>
<feature type="transmembrane region" description="Helical" evidence="9">
    <location>
        <begin position="631"/>
        <end position="652"/>
    </location>
</feature>
<dbReference type="InterPro" id="IPR003593">
    <property type="entry name" value="AAA+_ATPase"/>
</dbReference>
<dbReference type="PANTHER" id="PTHR48042:SF8">
    <property type="entry name" value="ABC-2 TYPE TRANSPORTER TRANSMEMBRANE DOMAIN-CONTAINING PROTEIN"/>
    <property type="match status" value="1"/>
</dbReference>
<keyword evidence="7 9" id="KW-1133">Transmembrane helix</keyword>
<keyword evidence="6" id="KW-0067">ATP-binding</keyword>
<dbReference type="Gramene" id="Psat03G0250700-T1">
    <property type="protein sequence ID" value="KAI5427113.1"/>
    <property type="gene ID" value="KIW84_032507"/>
</dbReference>
<dbReference type="Proteomes" id="UP001058974">
    <property type="component" value="Chromosome 3"/>
</dbReference>
<keyword evidence="4 9" id="KW-0812">Transmembrane</keyword>
<dbReference type="EMBL" id="JAMSHJ010000003">
    <property type="protein sequence ID" value="KAI5427113.1"/>
    <property type="molecule type" value="Genomic_DNA"/>
</dbReference>
<evidence type="ECO:0000256" key="4">
    <source>
        <dbReference type="ARBA" id="ARBA00022692"/>
    </source>
</evidence>
<evidence type="ECO:0000256" key="7">
    <source>
        <dbReference type="ARBA" id="ARBA00022989"/>
    </source>
</evidence>
<dbReference type="InterPro" id="IPR003439">
    <property type="entry name" value="ABC_transporter-like_ATP-bd"/>
</dbReference>
<evidence type="ECO:0000256" key="6">
    <source>
        <dbReference type="ARBA" id="ARBA00022840"/>
    </source>
</evidence>
<feature type="domain" description="ABC transporter" evidence="10">
    <location>
        <begin position="53"/>
        <end position="294"/>
    </location>
</feature>
<dbReference type="SMART" id="SM00382">
    <property type="entry name" value="AAA"/>
    <property type="match status" value="1"/>
</dbReference>
<dbReference type="GO" id="GO:0016887">
    <property type="term" value="F:ATP hydrolysis activity"/>
    <property type="evidence" value="ECO:0007669"/>
    <property type="project" value="InterPro"/>
</dbReference>
<comment type="similarity">
    <text evidence="2">Belongs to the ABC transporter superfamily. ABCG family. Eye pigment precursor importer (TC 3.A.1.204) subfamily.</text>
</comment>
<evidence type="ECO:0000256" key="5">
    <source>
        <dbReference type="ARBA" id="ARBA00022741"/>
    </source>
</evidence>
<feature type="transmembrane region" description="Helical" evidence="9">
    <location>
        <begin position="573"/>
        <end position="590"/>
    </location>
</feature>
<feature type="transmembrane region" description="Helical" evidence="9">
    <location>
        <begin position="479"/>
        <end position="504"/>
    </location>
</feature>
<dbReference type="GO" id="GO:0016020">
    <property type="term" value="C:membrane"/>
    <property type="evidence" value="ECO:0007669"/>
    <property type="project" value="UniProtKB-SubCell"/>
</dbReference>
<feature type="transmembrane region" description="Helical" evidence="9">
    <location>
        <begin position="516"/>
        <end position="537"/>
    </location>
</feature>
<name>A0A9D4XVH0_PEA</name>
<evidence type="ECO:0000256" key="1">
    <source>
        <dbReference type="ARBA" id="ARBA00004141"/>
    </source>
</evidence>
<comment type="caution">
    <text evidence="11">The sequence shown here is derived from an EMBL/GenBank/DDBJ whole genome shotgun (WGS) entry which is preliminary data.</text>
</comment>
<comment type="subcellular location">
    <subcellularLocation>
        <location evidence="1">Membrane</location>
        <topology evidence="1">Multi-pass membrane protein</topology>
    </subcellularLocation>
</comment>
<evidence type="ECO:0000256" key="3">
    <source>
        <dbReference type="ARBA" id="ARBA00022448"/>
    </source>
</evidence>
<evidence type="ECO:0000256" key="9">
    <source>
        <dbReference type="SAM" id="Phobius"/>
    </source>
</evidence>
<gene>
    <name evidence="11" type="ORF">KIW84_032507</name>
</gene>
<evidence type="ECO:0000313" key="11">
    <source>
        <dbReference type="EMBL" id="KAI5427113.1"/>
    </source>
</evidence>
<dbReference type="AlphaFoldDB" id="A0A9D4XVH0"/>
<protein>
    <recommendedName>
        <fullName evidence="10">ABC transporter domain-containing protein</fullName>
    </recommendedName>
</protein>
<dbReference type="PROSITE" id="PS50893">
    <property type="entry name" value="ABC_TRANSPORTER_2"/>
    <property type="match status" value="1"/>
</dbReference>
<accession>A0A9D4XVH0</accession>
<keyword evidence="8 9" id="KW-0472">Membrane</keyword>
<sequence length="709" mass="79561">MLLRVRDNDEYIYKWESSAQQIVAEFYVATHKGESNNNIDIFSLYIQTKVMVMIWEDLTVTIGIDKKKKLLHGVTAFAQPARIMAVMGPSGCGKTTLLTSLAGTLAANVTLSGNIEINGKKRSLYSKEVSYVGQEELFLGTLSVRETLTYSANMRLPSKMTKQEINKLVEETIIEMGLEDCANTKIGNWHLRGISNGEKKRLSIGLEILTQPYVLLLDEPTSGLDSASAFYVIQALSNIAFKGKIVICSIHQPGCETFNIFDDLLLLSNGETVYFGQANMALKFFGDAGFPCPTKRNPSDHFIMSINLDFDLINEALARCHTTSNSTVGIIRTADIRRKLIGSYKSSDLTINTKTTIQQLKTKTNVKQEEAINSNNVTNSANWMKQLSTLTKRSFLNMSRDLGYYWLRILFYTLTGITIGTLFFHIGTGNSSILARGKCVSFIYGFMICLSCGGLPFFIEELKVFYGERSKGHCGEAAFVISNIISSFPFIFLISISSGIIIYFMVQFHPGLSNCAFFCINLFCCLSVVESCIMVVAAVVPNVMMGLGTGTGFIIFMMLPSQIFRPLNDIPKFFWRYPMSYLSFAAWAVQGQYKNDMLGVEFDPLLPGDPKVTGEQVLPILFGVPLNHGKWLDLVMLIILLFVHRFLLFLVIRFNKRGISHVLWFYVMENLQFAKQRLLKNKPSKKQELPRPLSSLENAMSPDYAIVRL</sequence>
<feature type="transmembrane region" description="Helical" evidence="9">
    <location>
        <begin position="439"/>
        <end position="459"/>
    </location>
</feature>
<keyword evidence="12" id="KW-1185">Reference proteome</keyword>
<feature type="transmembrane region" description="Helical" evidence="9">
    <location>
        <begin position="405"/>
        <end position="427"/>
    </location>
</feature>
<dbReference type="InterPro" id="IPR043926">
    <property type="entry name" value="ABCG_dom"/>
</dbReference>
<dbReference type="GO" id="GO:0005524">
    <property type="term" value="F:ATP binding"/>
    <property type="evidence" value="ECO:0007669"/>
    <property type="project" value="UniProtKB-KW"/>
</dbReference>
<proteinExistence type="inferred from homology"/>
<organism evidence="11 12">
    <name type="scientific">Pisum sativum</name>
    <name type="common">Garden pea</name>
    <name type="synonym">Lathyrus oleraceus</name>
    <dbReference type="NCBI Taxonomy" id="3888"/>
    <lineage>
        <taxon>Eukaryota</taxon>
        <taxon>Viridiplantae</taxon>
        <taxon>Streptophyta</taxon>
        <taxon>Embryophyta</taxon>
        <taxon>Tracheophyta</taxon>
        <taxon>Spermatophyta</taxon>
        <taxon>Magnoliopsida</taxon>
        <taxon>eudicotyledons</taxon>
        <taxon>Gunneridae</taxon>
        <taxon>Pentapetalae</taxon>
        <taxon>rosids</taxon>
        <taxon>fabids</taxon>
        <taxon>Fabales</taxon>
        <taxon>Fabaceae</taxon>
        <taxon>Papilionoideae</taxon>
        <taxon>50 kb inversion clade</taxon>
        <taxon>NPAAA clade</taxon>
        <taxon>Hologalegina</taxon>
        <taxon>IRL clade</taxon>
        <taxon>Fabeae</taxon>
        <taxon>Lathyrus</taxon>
    </lineage>
</organism>
<dbReference type="Gene3D" id="3.40.50.300">
    <property type="entry name" value="P-loop containing nucleotide triphosphate hydrolases"/>
    <property type="match status" value="1"/>
</dbReference>
<evidence type="ECO:0000313" key="12">
    <source>
        <dbReference type="Proteomes" id="UP001058974"/>
    </source>
</evidence>
<dbReference type="Pfam" id="PF01061">
    <property type="entry name" value="ABC2_membrane"/>
    <property type="match status" value="1"/>
</dbReference>
<dbReference type="InterPro" id="IPR052215">
    <property type="entry name" value="Plant_ABCG"/>
</dbReference>
<dbReference type="Pfam" id="PF00005">
    <property type="entry name" value="ABC_tran"/>
    <property type="match status" value="1"/>
</dbReference>
<dbReference type="GO" id="GO:0140359">
    <property type="term" value="F:ABC-type transporter activity"/>
    <property type="evidence" value="ECO:0007669"/>
    <property type="project" value="InterPro"/>
</dbReference>
<dbReference type="PANTHER" id="PTHR48042">
    <property type="entry name" value="ABC TRANSPORTER G FAMILY MEMBER 11"/>
    <property type="match status" value="1"/>
</dbReference>
<keyword evidence="5" id="KW-0547">Nucleotide-binding</keyword>